<dbReference type="PRINTS" id="PR01050">
    <property type="entry name" value="PYRUVTKNASE"/>
</dbReference>
<dbReference type="PANTHER" id="PTHR11817">
    <property type="entry name" value="PYRUVATE KINASE"/>
    <property type="match status" value="1"/>
</dbReference>
<dbReference type="SUPFAM" id="SSF51621">
    <property type="entry name" value="Phosphoenolpyruvate/pyruvate domain"/>
    <property type="match status" value="1"/>
</dbReference>
<evidence type="ECO:0000256" key="13">
    <source>
        <dbReference type="NCBIfam" id="TIGR01064"/>
    </source>
</evidence>
<evidence type="ECO:0000256" key="6">
    <source>
        <dbReference type="ARBA" id="ARBA00022723"/>
    </source>
</evidence>
<dbReference type="InterPro" id="IPR001697">
    <property type="entry name" value="Pyr_Knase"/>
</dbReference>
<keyword evidence="11 14" id="KW-0324">Glycolysis</keyword>
<evidence type="ECO:0000259" key="15">
    <source>
        <dbReference type="Pfam" id="PF00224"/>
    </source>
</evidence>
<keyword evidence="6" id="KW-0479">Metal-binding</keyword>
<keyword evidence="5 14" id="KW-0808">Transferase</keyword>
<comment type="cofactor">
    <cofactor evidence="1">
        <name>K(+)</name>
        <dbReference type="ChEBI" id="CHEBI:29103"/>
    </cofactor>
</comment>
<comment type="similarity">
    <text evidence="3 14">Belongs to the pyruvate kinase family.</text>
</comment>
<reference evidence="16" key="1">
    <citation type="submission" date="2022-10" db="EMBL/GenBank/DDBJ databases">
        <title>The complete genomes of actinobacterial strains from the NBC collection.</title>
        <authorList>
            <person name="Joergensen T.S."/>
            <person name="Alvarez Arevalo M."/>
            <person name="Sterndorff E.B."/>
            <person name="Faurdal D."/>
            <person name="Vuksanovic O."/>
            <person name="Mourched A.-S."/>
            <person name="Charusanti P."/>
            <person name="Shaw S."/>
            <person name="Blin K."/>
            <person name="Weber T."/>
        </authorList>
    </citation>
    <scope>NUCLEOTIDE SEQUENCE</scope>
    <source>
        <strain evidence="16">NBC_00189</strain>
    </source>
</reference>
<keyword evidence="7" id="KW-0547">Nucleotide-binding</keyword>
<dbReference type="SUPFAM" id="SSF50800">
    <property type="entry name" value="PK beta-barrel domain-like"/>
    <property type="match status" value="1"/>
</dbReference>
<name>A0ABZ1JTF8_9ACTN</name>
<protein>
    <recommendedName>
        <fullName evidence="4 13">Pyruvate kinase</fullName>
        <ecNumber evidence="4 13">2.7.1.40</ecNumber>
    </recommendedName>
</protein>
<dbReference type="Gene3D" id="2.40.33.10">
    <property type="entry name" value="PK beta-barrel domain-like"/>
    <property type="match status" value="1"/>
</dbReference>
<evidence type="ECO:0000256" key="5">
    <source>
        <dbReference type="ARBA" id="ARBA00022679"/>
    </source>
</evidence>
<organism evidence="16 17">
    <name type="scientific">Streptomyces tauricus</name>
    <dbReference type="NCBI Taxonomy" id="68274"/>
    <lineage>
        <taxon>Bacteria</taxon>
        <taxon>Bacillati</taxon>
        <taxon>Actinomycetota</taxon>
        <taxon>Actinomycetes</taxon>
        <taxon>Kitasatosporales</taxon>
        <taxon>Streptomycetaceae</taxon>
        <taxon>Streptomyces</taxon>
        <taxon>Streptomyces aurantiacus group</taxon>
    </lineage>
</organism>
<evidence type="ECO:0000256" key="4">
    <source>
        <dbReference type="ARBA" id="ARBA00012142"/>
    </source>
</evidence>
<comment type="catalytic activity">
    <reaction evidence="14">
        <text>pyruvate + ATP = phosphoenolpyruvate + ADP + H(+)</text>
        <dbReference type="Rhea" id="RHEA:18157"/>
        <dbReference type="ChEBI" id="CHEBI:15361"/>
        <dbReference type="ChEBI" id="CHEBI:15378"/>
        <dbReference type="ChEBI" id="CHEBI:30616"/>
        <dbReference type="ChEBI" id="CHEBI:58702"/>
        <dbReference type="ChEBI" id="CHEBI:456216"/>
        <dbReference type="EC" id="2.7.1.40"/>
    </reaction>
</comment>
<evidence type="ECO:0000313" key="16">
    <source>
        <dbReference type="EMBL" id="WTP53394.1"/>
    </source>
</evidence>
<gene>
    <name evidence="16" type="primary">pyk</name>
    <name evidence="16" type="ORF">OG288_36800</name>
</gene>
<feature type="domain" description="Pyruvate kinase barrel" evidence="15">
    <location>
        <begin position="17"/>
        <end position="335"/>
    </location>
</feature>
<evidence type="ECO:0000256" key="12">
    <source>
        <dbReference type="ARBA" id="ARBA00023317"/>
    </source>
</evidence>
<dbReference type="NCBIfam" id="TIGR01064">
    <property type="entry name" value="pyruv_kin"/>
    <property type="match status" value="1"/>
</dbReference>
<dbReference type="EC" id="2.7.1.40" evidence="4 13"/>
<keyword evidence="10 14" id="KW-0460">Magnesium</keyword>
<evidence type="ECO:0000256" key="8">
    <source>
        <dbReference type="ARBA" id="ARBA00022777"/>
    </source>
</evidence>
<dbReference type="InterPro" id="IPR015813">
    <property type="entry name" value="Pyrv/PenolPyrv_kinase-like_dom"/>
</dbReference>
<proteinExistence type="inferred from homology"/>
<keyword evidence="17" id="KW-1185">Reference proteome</keyword>
<dbReference type="InterPro" id="IPR015793">
    <property type="entry name" value="Pyrv_Knase_brl"/>
</dbReference>
<evidence type="ECO:0000256" key="10">
    <source>
        <dbReference type="ARBA" id="ARBA00022842"/>
    </source>
</evidence>
<dbReference type="Pfam" id="PF00224">
    <property type="entry name" value="PK"/>
    <property type="match status" value="1"/>
</dbReference>
<evidence type="ECO:0000256" key="2">
    <source>
        <dbReference type="ARBA" id="ARBA00004997"/>
    </source>
</evidence>
<evidence type="ECO:0000256" key="9">
    <source>
        <dbReference type="ARBA" id="ARBA00022840"/>
    </source>
</evidence>
<dbReference type="GO" id="GO:0004743">
    <property type="term" value="F:pyruvate kinase activity"/>
    <property type="evidence" value="ECO:0007669"/>
    <property type="project" value="UniProtKB-EC"/>
</dbReference>
<keyword evidence="9" id="KW-0067">ATP-binding</keyword>
<sequence length="359" mass="38317">MHGRLNASGANPAHASRRTAIIATIGANSVNRDSIDGMIAAGADMFRLSMVSGGRERHTTAVGLVRELAAERGRAVRLLADLQGRKNRIGGLPRTKALWYDGEEVLLTHGEVDAGRGDHHVRSRLPWHADLVRPGTSVLIDDGLIELSVVESQPGKLRCTVVHGGPVSNGRGLTIQGATGIGTGLNDRDVDDLAFARSLGVDAVALSFAASAHDAHDLRAVAGDAILMGKVEHPGALAVLDELAASFDVLMVARGDLALEIPFEDVPFAQDEIVTACAKAERASVVATQFLHSMREHIRPTRAEVSDIAHAVLRGADALMLSGETGFGKHPVRAVEVMRRVVERAEREMDMGNEEPWPR</sequence>
<dbReference type="GO" id="GO:0016301">
    <property type="term" value="F:kinase activity"/>
    <property type="evidence" value="ECO:0007669"/>
    <property type="project" value="UniProtKB-KW"/>
</dbReference>
<evidence type="ECO:0000256" key="7">
    <source>
        <dbReference type="ARBA" id="ARBA00022741"/>
    </source>
</evidence>
<evidence type="ECO:0000256" key="11">
    <source>
        <dbReference type="ARBA" id="ARBA00023152"/>
    </source>
</evidence>
<comment type="pathway">
    <text evidence="2 14">Carbohydrate degradation; glycolysis; pyruvate from D-glyceraldehyde 3-phosphate: step 5/5.</text>
</comment>
<dbReference type="InterPro" id="IPR040442">
    <property type="entry name" value="Pyrv_kinase-like_dom_sf"/>
</dbReference>
<dbReference type="RefSeq" id="WP_328939185.1">
    <property type="nucleotide sequence ID" value="NZ_CP108133.1"/>
</dbReference>
<evidence type="ECO:0000313" key="17">
    <source>
        <dbReference type="Proteomes" id="UP001432166"/>
    </source>
</evidence>
<dbReference type="InterPro" id="IPR015806">
    <property type="entry name" value="Pyrv_Knase_insert_dom_sf"/>
</dbReference>
<keyword evidence="8 14" id="KW-0418">Kinase</keyword>
<evidence type="ECO:0000256" key="14">
    <source>
        <dbReference type="RuleBase" id="RU000504"/>
    </source>
</evidence>
<evidence type="ECO:0000256" key="1">
    <source>
        <dbReference type="ARBA" id="ARBA00001958"/>
    </source>
</evidence>
<dbReference type="InterPro" id="IPR011037">
    <property type="entry name" value="Pyrv_Knase-like_insert_dom_sf"/>
</dbReference>
<evidence type="ECO:0000256" key="3">
    <source>
        <dbReference type="ARBA" id="ARBA00008663"/>
    </source>
</evidence>
<accession>A0ABZ1JTF8</accession>
<dbReference type="Proteomes" id="UP001432166">
    <property type="component" value="Chromosome"/>
</dbReference>
<keyword evidence="12 16" id="KW-0670">Pyruvate</keyword>
<dbReference type="EMBL" id="CP108133">
    <property type="protein sequence ID" value="WTP53394.1"/>
    <property type="molecule type" value="Genomic_DNA"/>
</dbReference>
<dbReference type="Gene3D" id="3.20.20.60">
    <property type="entry name" value="Phosphoenolpyruvate-binding domains"/>
    <property type="match status" value="1"/>
</dbReference>